<evidence type="ECO:0000256" key="3">
    <source>
        <dbReference type="ARBA" id="ARBA00022471"/>
    </source>
</evidence>
<dbReference type="InParanoid" id="A0A6P4A324"/>
<evidence type="ECO:0000313" key="8">
    <source>
        <dbReference type="Proteomes" id="UP001652623"/>
    </source>
</evidence>
<keyword evidence="7" id="KW-1133">Transmembrane helix</keyword>
<keyword evidence="4 6" id="KW-0964">Secreted</keyword>
<evidence type="ECO:0000256" key="1">
    <source>
        <dbReference type="ARBA" id="ARBA00004613"/>
    </source>
</evidence>
<dbReference type="PANTHER" id="PTHR31232">
    <property type="match status" value="1"/>
</dbReference>
<reference evidence="9" key="1">
    <citation type="submission" date="2025-08" db="UniProtKB">
        <authorList>
            <consortium name="RefSeq"/>
        </authorList>
    </citation>
    <scope>IDENTIFICATION</scope>
    <source>
        <tissue evidence="9">Seedling</tissue>
    </source>
</reference>
<keyword evidence="3 6" id="KW-0713">Self-incompatibility</keyword>
<gene>
    <name evidence="9" type="primary">LOC107422551</name>
</gene>
<dbReference type="GO" id="GO:0005576">
    <property type="term" value="C:extracellular region"/>
    <property type="evidence" value="ECO:0007669"/>
    <property type="project" value="UniProtKB-SubCell"/>
</dbReference>
<dbReference type="RefSeq" id="XP_015887499.3">
    <property type="nucleotide sequence ID" value="XM_016032013.3"/>
</dbReference>
<keyword evidence="5" id="KW-0732">Signal</keyword>
<evidence type="ECO:0000256" key="2">
    <source>
        <dbReference type="ARBA" id="ARBA00005581"/>
    </source>
</evidence>
<evidence type="ECO:0000256" key="7">
    <source>
        <dbReference type="SAM" id="Phobius"/>
    </source>
</evidence>
<evidence type="ECO:0000256" key="5">
    <source>
        <dbReference type="ARBA" id="ARBA00022729"/>
    </source>
</evidence>
<keyword evidence="7" id="KW-0812">Transmembrane</keyword>
<sequence>MGSTSALKVYIILAIAYQIGLFSPALTKFNVVIVNYLGENAILNLHCQSKDDDLGAHDLPYTNSFNWSFNVNIWKTTLYHCDMGSGDLKGHFDIFVAKRDMNRCGDDKCVWRVNRDVLYLYIIDVDDYVCQFDWPK</sequence>
<accession>A0A6P4A324</accession>
<protein>
    <recommendedName>
        <fullName evidence="6">S-protein homolog</fullName>
    </recommendedName>
</protein>
<dbReference type="Proteomes" id="UP001652623">
    <property type="component" value="Chromosome 3"/>
</dbReference>
<dbReference type="AlphaFoldDB" id="A0A6P4A324"/>
<evidence type="ECO:0000313" key="9">
    <source>
        <dbReference type="RefSeq" id="XP_015887499.3"/>
    </source>
</evidence>
<evidence type="ECO:0000256" key="6">
    <source>
        <dbReference type="RuleBase" id="RU367044"/>
    </source>
</evidence>
<dbReference type="GO" id="GO:0060320">
    <property type="term" value="P:rejection of self pollen"/>
    <property type="evidence" value="ECO:0007669"/>
    <property type="project" value="UniProtKB-KW"/>
</dbReference>
<evidence type="ECO:0000256" key="4">
    <source>
        <dbReference type="ARBA" id="ARBA00022525"/>
    </source>
</evidence>
<keyword evidence="8" id="KW-1185">Reference proteome</keyword>
<name>A0A6P4A324_ZIZJJ</name>
<dbReference type="KEGG" id="zju:107422551"/>
<comment type="similarity">
    <text evidence="2 6">Belongs to the plant self-incompatibility (S1) protein family.</text>
</comment>
<dbReference type="InterPro" id="IPR010264">
    <property type="entry name" value="Self-incomp_S1"/>
</dbReference>
<keyword evidence="7" id="KW-0472">Membrane</keyword>
<feature type="transmembrane region" description="Helical" evidence="7">
    <location>
        <begin position="7"/>
        <end position="26"/>
    </location>
</feature>
<dbReference type="Pfam" id="PF05938">
    <property type="entry name" value="Self-incomp_S1"/>
    <property type="match status" value="1"/>
</dbReference>
<organism evidence="8 9">
    <name type="scientific">Ziziphus jujuba</name>
    <name type="common">Chinese jujube</name>
    <name type="synonym">Ziziphus sativa</name>
    <dbReference type="NCBI Taxonomy" id="326968"/>
    <lineage>
        <taxon>Eukaryota</taxon>
        <taxon>Viridiplantae</taxon>
        <taxon>Streptophyta</taxon>
        <taxon>Embryophyta</taxon>
        <taxon>Tracheophyta</taxon>
        <taxon>Spermatophyta</taxon>
        <taxon>Magnoliopsida</taxon>
        <taxon>eudicotyledons</taxon>
        <taxon>Gunneridae</taxon>
        <taxon>Pentapetalae</taxon>
        <taxon>rosids</taxon>
        <taxon>fabids</taxon>
        <taxon>Rosales</taxon>
        <taxon>Rhamnaceae</taxon>
        <taxon>Paliureae</taxon>
        <taxon>Ziziphus</taxon>
    </lineage>
</organism>
<proteinExistence type="inferred from homology"/>
<comment type="subcellular location">
    <subcellularLocation>
        <location evidence="1 6">Secreted</location>
    </subcellularLocation>
</comment>
<dbReference type="PANTHER" id="PTHR31232:SF155">
    <property type="entry name" value="PLANT SELF-INCOMPATIBILITY PROTEIN S1 FAMILY"/>
    <property type="match status" value="1"/>
</dbReference>
<dbReference type="GeneID" id="107422551"/>